<dbReference type="AlphaFoldDB" id="A0A7S0LWJ3"/>
<feature type="region of interest" description="Disordered" evidence="1">
    <location>
        <begin position="1"/>
        <end position="49"/>
    </location>
</feature>
<gene>
    <name evidence="2" type="ORF">CCUR1050_LOCUS1536</name>
</gene>
<organism evidence="2">
    <name type="scientific">Cryptomonas curvata</name>
    <dbReference type="NCBI Taxonomy" id="233186"/>
    <lineage>
        <taxon>Eukaryota</taxon>
        <taxon>Cryptophyceae</taxon>
        <taxon>Cryptomonadales</taxon>
        <taxon>Cryptomonadaceae</taxon>
        <taxon>Cryptomonas</taxon>
    </lineage>
</organism>
<evidence type="ECO:0000313" key="2">
    <source>
        <dbReference type="EMBL" id="CAD8623861.1"/>
    </source>
</evidence>
<sequence length="111" mass="12230">MRSQLDNEFNDPSHANNFPESRKDAAINPCSTVSAHQSPSQSLQPPPLKFQRNSAKRAAATVASVGTTQPSQSVISEYNFYCLESSDDIPRADNRSISELIDDVLLMTNFN</sequence>
<accession>A0A7S0LWJ3</accession>
<proteinExistence type="predicted"/>
<reference evidence="2" key="1">
    <citation type="submission" date="2021-01" db="EMBL/GenBank/DDBJ databases">
        <authorList>
            <person name="Corre E."/>
            <person name="Pelletier E."/>
            <person name="Niang G."/>
            <person name="Scheremetjew M."/>
            <person name="Finn R."/>
            <person name="Kale V."/>
            <person name="Holt S."/>
            <person name="Cochrane G."/>
            <person name="Meng A."/>
            <person name="Brown T."/>
            <person name="Cohen L."/>
        </authorList>
    </citation>
    <scope>NUCLEOTIDE SEQUENCE</scope>
    <source>
        <strain evidence="2">CCAP979/52</strain>
    </source>
</reference>
<evidence type="ECO:0000256" key="1">
    <source>
        <dbReference type="SAM" id="MobiDB-lite"/>
    </source>
</evidence>
<protein>
    <submittedName>
        <fullName evidence="2">Uncharacterized protein</fullName>
    </submittedName>
</protein>
<name>A0A7S0LWJ3_9CRYP</name>
<dbReference type="EMBL" id="HBEZ01002657">
    <property type="protein sequence ID" value="CAD8623861.1"/>
    <property type="molecule type" value="Transcribed_RNA"/>
</dbReference>